<dbReference type="EMBL" id="JAHDVG010000486">
    <property type="protein sequence ID" value="KAH1167430.1"/>
    <property type="molecule type" value="Genomic_DNA"/>
</dbReference>
<accession>A0A9D4AT23</accession>
<keyword evidence="2" id="KW-1185">Reference proteome</keyword>
<reference evidence="1" key="1">
    <citation type="submission" date="2021-09" db="EMBL/GenBank/DDBJ databases">
        <title>The genome of Mauremys mutica provides insights into the evolution of semi-aquatic lifestyle.</title>
        <authorList>
            <person name="Gong S."/>
            <person name="Gao Y."/>
        </authorList>
    </citation>
    <scope>NUCLEOTIDE SEQUENCE</scope>
    <source>
        <strain evidence="1">MM-2020</strain>
        <tissue evidence="1">Muscle</tissue>
    </source>
</reference>
<evidence type="ECO:0000313" key="1">
    <source>
        <dbReference type="EMBL" id="KAH1167430.1"/>
    </source>
</evidence>
<sequence length="124" mass="14169">MPESTPCFSPERMVDAVACCVMQSTLQIHDSTCPDHEVREELLGEVKFTQGVDSSQWGLDQGWLWPRIMTCKFLCIQLDKTIHSHPLSRYKSQPWGIPPSHPPPGFRAQELKASRLDYMRVARS</sequence>
<gene>
    <name evidence="1" type="ORF">KIL84_002913</name>
</gene>
<dbReference type="Proteomes" id="UP000827986">
    <property type="component" value="Unassembled WGS sequence"/>
</dbReference>
<comment type="caution">
    <text evidence="1">The sequence shown here is derived from an EMBL/GenBank/DDBJ whole genome shotgun (WGS) entry which is preliminary data.</text>
</comment>
<dbReference type="AlphaFoldDB" id="A0A9D4AT23"/>
<protein>
    <submittedName>
        <fullName evidence="1">Uncharacterized protein</fullName>
    </submittedName>
</protein>
<proteinExistence type="predicted"/>
<name>A0A9D4AT23_9SAUR</name>
<organism evidence="1 2">
    <name type="scientific">Mauremys mutica</name>
    <name type="common">yellowpond turtle</name>
    <dbReference type="NCBI Taxonomy" id="74926"/>
    <lineage>
        <taxon>Eukaryota</taxon>
        <taxon>Metazoa</taxon>
        <taxon>Chordata</taxon>
        <taxon>Craniata</taxon>
        <taxon>Vertebrata</taxon>
        <taxon>Euteleostomi</taxon>
        <taxon>Archelosauria</taxon>
        <taxon>Testudinata</taxon>
        <taxon>Testudines</taxon>
        <taxon>Cryptodira</taxon>
        <taxon>Durocryptodira</taxon>
        <taxon>Testudinoidea</taxon>
        <taxon>Geoemydidae</taxon>
        <taxon>Geoemydinae</taxon>
        <taxon>Mauremys</taxon>
    </lineage>
</organism>
<evidence type="ECO:0000313" key="2">
    <source>
        <dbReference type="Proteomes" id="UP000827986"/>
    </source>
</evidence>